<dbReference type="Proteomes" id="UP000722750">
    <property type="component" value="Unassembled WGS sequence"/>
</dbReference>
<dbReference type="AlphaFoldDB" id="A0A941W2V1"/>
<dbReference type="EMBL" id="JAANXD010000049">
    <property type="protein sequence ID" value="MBS1258129.1"/>
    <property type="molecule type" value="Genomic_DNA"/>
</dbReference>
<proteinExistence type="predicted"/>
<organism evidence="1 2">
    <name type="scientific">Candidatus Scalindua arabica</name>
    <dbReference type="NCBI Taxonomy" id="1127984"/>
    <lineage>
        <taxon>Bacteria</taxon>
        <taxon>Pseudomonadati</taxon>
        <taxon>Planctomycetota</taxon>
        <taxon>Candidatus Brocadiia</taxon>
        <taxon>Candidatus Brocadiales</taxon>
        <taxon>Candidatus Scalinduaceae</taxon>
        <taxon>Candidatus Scalindua</taxon>
    </lineage>
</organism>
<gene>
    <name evidence="1" type="ORF">MAG551_01182</name>
</gene>
<name>A0A941W2V1_9BACT</name>
<evidence type="ECO:0000313" key="1">
    <source>
        <dbReference type="EMBL" id="MBS1258129.1"/>
    </source>
</evidence>
<evidence type="ECO:0000313" key="2">
    <source>
        <dbReference type="Proteomes" id="UP000722750"/>
    </source>
</evidence>
<reference evidence="1" key="1">
    <citation type="journal article" date="2021" name="ISME J.">
        <title>Fine-scale metabolic discontinuity in a stratified prokaryote microbiome of a Red Sea deep halocline.</title>
        <authorList>
            <person name="Michoud G."/>
            <person name="Ngugi D.K."/>
            <person name="Barozzi A."/>
            <person name="Merlino G."/>
            <person name="Calleja M.L."/>
            <person name="Delgado-Huertas A."/>
            <person name="Moran X.A.G."/>
            <person name="Daffonchio D."/>
        </authorList>
    </citation>
    <scope>NUCLEOTIDE SEQUENCE</scope>
    <source>
        <strain evidence="1">SuakinDeep_MAG55_1</strain>
    </source>
</reference>
<sequence>MAIPISASITASLTSISVLHTEQRYLYSFGDGPNGPSIIFTPIDFFLSLPIFTVHYHFILIVKETNIPAPDFPESSEYTGLVIDARGLSLEPAIFVNIFNDKDGVKVCGPIHPVYRLSVKNIKDINEDRIGTNPLRIKAKGTTGPSGVDITISNGNAKKVRKKILNTGIFSKSKVVILID</sequence>
<comment type="caution">
    <text evidence="1">The sequence shown here is derived from an EMBL/GenBank/DDBJ whole genome shotgun (WGS) entry which is preliminary data.</text>
</comment>
<protein>
    <submittedName>
        <fullName evidence="1">Uncharacterized protein</fullName>
    </submittedName>
</protein>
<accession>A0A941W2V1</accession>